<evidence type="ECO:0000313" key="1">
    <source>
        <dbReference type="EMBL" id="GFH85911.1"/>
    </source>
</evidence>
<dbReference type="RefSeq" id="WP_279113073.1">
    <property type="nucleotide sequence ID" value="NZ_CANDOI010000007.1"/>
</dbReference>
<gene>
    <name evidence="1" type="ORF">IMSAGC001_01315</name>
</gene>
<organism evidence="1 2">
    <name type="scientific">Bacteroides acidifaciens</name>
    <dbReference type="NCBI Taxonomy" id="85831"/>
    <lineage>
        <taxon>Bacteria</taxon>
        <taxon>Pseudomonadati</taxon>
        <taxon>Bacteroidota</taxon>
        <taxon>Bacteroidia</taxon>
        <taxon>Bacteroidales</taxon>
        <taxon>Bacteroidaceae</taxon>
        <taxon>Bacteroides</taxon>
    </lineage>
</organism>
<dbReference type="AlphaFoldDB" id="A0A7J0A1S2"/>
<accession>A0A7J0A1S2</accession>
<sequence>MAIKLTAIKNKACSMQFYDRKTEIAIALTALNQFNKTALIGEVKRNPIRTSISVLGNVLEKKSETLHKELNDYKITFKGLSLEDM</sequence>
<dbReference type="EMBL" id="BLLS01000023">
    <property type="protein sequence ID" value="GFH85911.1"/>
    <property type="molecule type" value="Genomic_DNA"/>
</dbReference>
<comment type="caution">
    <text evidence="1">The sequence shown here is derived from an EMBL/GenBank/DDBJ whole genome shotgun (WGS) entry which is preliminary data.</text>
</comment>
<protein>
    <submittedName>
        <fullName evidence="1">Uncharacterized protein</fullName>
    </submittedName>
</protein>
<evidence type="ECO:0000313" key="2">
    <source>
        <dbReference type="Proteomes" id="UP000491181"/>
    </source>
</evidence>
<name>A0A7J0A1S2_9BACE</name>
<proteinExistence type="predicted"/>
<dbReference type="Proteomes" id="UP000491181">
    <property type="component" value="Unassembled WGS sequence"/>
</dbReference>
<reference evidence="1 2" key="1">
    <citation type="journal article" date="2020" name="Microbiome">
        <title>Single-cell genomics of uncultured bacteria reveals dietary fiber responders in the mouse gut microbiota.</title>
        <authorList>
            <person name="Chijiiwa R."/>
            <person name="Hosokawa M."/>
            <person name="Kogawa M."/>
            <person name="Nishikawa Y."/>
            <person name="Ide K."/>
            <person name="Sakanashi C."/>
            <person name="Takahashi K."/>
            <person name="Takeyama H."/>
        </authorList>
    </citation>
    <scope>NUCLEOTIDE SEQUENCE [LARGE SCALE GENOMIC DNA]</scope>
    <source>
        <strain evidence="1">IMSAGC_001</strain>
    </source>
</reference>